<protein>
    <submittedName>
        <fullName evidence="1">11522_t:CDS:1</fullName>
    </submittedName>
</protein>
<comment type="caution">
    <text evidence="1">The sequence shown here is derived from an EMBL/GenBank/DDBJ whole genome shotgun (WGS) entry which is preliminary data.</text>
</comment>
<sequence length="190" mass="21869">NSDSESADEIENFPILNFDNDTYQDVRNKILQQNSCNENEDYDLNNELEENIFDKHDDLTAILEQFGNWIQLVAKSGNELQKQQLIWSLLPAIESIKPYLSQDLIHSRIDTFKKPILPTLLMIQIAFKLAKIDLSIKAKAAILKEKECAYFGNLLGESLWQSRLLLKDNLPILENPQSLEQYASAFPRTL</sequence>
<name>A0ACA9NCI9_9GLOM</name>
<feature type="non-terminal residue" evidence="1">
    <location>
        <position position="1"/>
    </location>
</feature>
<keyword evidence="2" id="KW-1185">Reference proteome</keyword>
<proteinExistence type="predicted"/>
<evidence type="ECO:0000313" key="2">
    <source>
        <dbReference type="Proteomes" id="UP000789366"/>
    </source>
</evidence>
<dbReference type="EMBL" id="CAJVPW010013244">
    <property type="protein sequence ID" value="CAG8643128.1"/>
    <property type="molecule type" value="Genomic_DNA"/>
</dbReference>
<reference evidence="1" key="1">
    <citation type="submission" date="2021-06" db="EMBL/GenBank/DDBJ databases">
        <authorList>
            <person name="Kallberg Y."/>
            <person name="Tangrot J."/>
            <person name="Rosling A."/>
        </authorList>
    </citation>
    <scope>NUCLEOTIDE SEQUENCE</scope>
    <source>
        <strain evidence="1">28 12/20/2015</strain>
    </source>
</reference>
<organism evidence="1 2">
    <name type="scientific">Cetraspora pellucida</name>
    <dbReference type="NCBI Taxonomy" id="1433469"/>
    <lineage>
        <taxon>Eukaryota</taxon>
        <taxon>Fungi</taxon>
        <taxon>Fungi incertae sedis</taxon>
        <taxon>Mucoromycota</taxon>
        <taxon>Glomeromycotina</taxon>
        <taxon>Glomeromycetes</taxon>
        <taxon>Diversisporales</taxon>
        <taxon>Gigasporaceae</taxon>
        <taxon>Cetraspora</taxon>
    </lineage>
</organism>
<accession>A0ACA9NCI9</accession>
<feature type="non-terminal residue" evidence="1">
    <location>
        <position position="190"/>
    </location>
</feature>
<gene>
    <name evidence="1" type="ORF">SPELUC_LOCUS8641</name>
</gene>
<evidence type="ECO:0000313" key="1">
    <source>
        <dbReference type="EMBL" id="CAG8643128.1"/>
    </source>
</evidence>
<dbReference type="Proteomes" id="UP000789366">
    <property type="component" value="Unassembled WGS sequence"/>
</dbReference>